<reference evidence="1" key="1">
    <citation type="submission" date="2020-08" db="EMBL/GenBank/DDBJ databases">
        <title>Multicomponent nature underlies the extraordinary mechanical properties of spider dragline silk.</title>
        <authorList>
            <person name="Kono N."/>
            <person name="Nakamura H."/>
            <person name="Mori M."/>
            <person name="Yoshida Y."/>
            <person name="Ohtoshi R."/>
            <person name="Malay A.D."/>
            <person name="Moran D.A.P."/>
            <person name="Tomita M."/>
            <person name="Numata K."/>
            <person name="Arakawa K."/>
        </authorList>
    </citation>
    <scope>NUCLEOTIDE SEQUENCE</scope>
</reference>
<sequence length="47" mass="5549">ESSSFSQILAVILKINELCENLYLQKARDGSFSKHQRINISRWTNFY</sequence>
<evidence type="ECO:0000313" key="1">
    <source>
        <dbReference type="EMBL" id="GFY75132.1"/>
    </source>
</evidence>
<organism evidence="1 2">
    <name type="scientific">Trichonephila inaurata madagascariensis</name>
    <dbReference type="NCBI Taxonomy" id="2747483"/>
    <lineage>
        <taxon>Eukaryota</taxon>
        <taxon>Metazoa</taxon>
        <taxon>Ecdysozoa</taxon>
        <taxon>Arthropoda</taxon>
        <taxon>Chelicerata</taxon>
        <taxon>Arachnida</taxon>
        <taxon>Araneae</taxon>
        <taxon>Araneomorphae</taxon>
        <taxon>Entelegynae</taxon>
        <taxon>Araneoidea</taxon>
        <taxon>Nephilidae</taxon>
        <taxon>Trichonephila</taxon>
        <taxon>Trichonephila inaurata</taxon>
    </lineage>
</organism>
<comment type="caution">
    <text evidence="1">The sequence shown here is derived from an EMBL/GenBank/DDBJ whole genome shotgun (WGS) entry which is preliminary data.</text>
</comment>
<proteinExistence type="predicted"/>
<accession>A0A8X6YNH5</accession>
<protein>
    <submittedName>
        <fullName evidence="1">Uncharacterized protein</fullName>
    </submittedName>
</protein>
<dbReference type="EMBL" id="BMAV01021177">
    <property type="protein sequence ID" value="GFY75132.1"/>
    <property type="molecule type" value="Genomic_DNA"/>
</dbReference>
<evidence type="ECO:0000313" key="2">
    <source>
        <dbReference type="Proteomes" id="UP000886998"/>
    </source>
</evidence>
<dbReference type="AlphaFoldDB" id="A0A8X6YNH5"/>
<feature type="non-terminal residue" evidence="1">
    <location>
        <position position="1"/>
    </location>
</feature>
<dbReference type="Proteomes" id="UP000886998">
    <property type="component" value="Unassembled WGS sequence"/>
</dbReference>
<name>A0A8X6YNH5_9ARAC</name>
<gene>
    <name evidence="1" type="ORF">TNIN_124321</name>
</gene>
<keyword evidence="2" id="KW-1185">Reference proteome</keyword>